<protein>
    <submittedName>
        <fullName evidence="3">Uncharacterized protein</fullName>
    </submittedName>
</protein>
<evidence type="ECO:0000256" key="1">
    <source>
        <dbReference type="SAM" id="Coils"/>
    </source>
</evidence>
<gene>
    <name evidence="3" type="ORF">OE88DRAFT_1663655</name>
</gene>
<dbReference type="EMBL" id="ML213518">
    <property type="protein sequence ID" value="TFK48601.1"/>
    <property type="molecule type" value="Genomic_DNA"/>
</dbReference>
<keyword evidence="4" id="KW-1185">Reference proteome</keyword>
<sequence>MDRLSLVNKVAGTFQCLVEISKGRRILKYPEDSLSVEHPERSIACPLPCSAAQAVTAVVDLSDDNLAGPTANTPSASVPSPSLLDNPSPRNPETLASVASSNATRLTVTIVSGWSFPRPSIHFIRRCGHPGKHKKLPGLSTSGHSHLLQRAAELEQALEQAREKERRLKNKVKLGERELKSGQESYETELGRLREINEHHQMEAQRLGDLQNEWVIRLGKASSLVKALESELSRKDEESDAMVQEIESLRAQSQELRNALLQRSREPICSATDLPSSPEKTGEEDLDATPRASMYNKARSVPKEGKIMSDSRAVRKEV</sequence>
<feature type="region of interest" description="Disordered" evidence="2">
    <location>
        <begin position="66"/>
        <end position="98"/>
    </location>
</feature>
<feature type="compositionally biased region" description="Polar residues" evidence="2">
    <location>
        <begin position="70"/>
        <end position="85"/>
    </location>
</feature>
<proteinExistence type="predicted"/>
<evidence type="ECO:0000256" key="2">
    <source>
        <dbReference type="SAM" id="MobiDB-lite"/>
    </source>
</evidence>
<accession>A0A5C3N4B4</accession>
<keyword evidence="1" id="KW-0175">Coiled coil</keyword>
<reference evidence="3 4" key="1">
    <citation type="journal article" date="2019" name="Nat. Ecol. Evol.">
        <title>Megaphylogeny resolves global patterns of mushroom evolution.</title>
        <authorList>
            <person name="Varga T."/>
            <person name="Krizsan K."/>
            <person name="Foldi C."/>
            <person name="Dima B."/>
            <person name="Sanchez-Garcia M."/>
            <person name="Sanchez-Ramirez S."/>
            <person name="Szollosi G.J."/>
            <person name="Szarkandi J.G."/>
            <person name="Papp V."/>
            <person name="Albert L."/>
            <person name="Andreopoulos W."/>
            <person name="Angelini C."/>
            <person name="Antonin V."/>
            <person name="Barry K.W."/>
            <person name="Bougher N.L."/>
            <person name="Buchanan P."/>
            <person name="Buyck B."/>
            <person name="Bense V."/>
            <person name="Catcheside P."/>
            <person name="Chovatia M."/>
            <person name="Cooper J."/>
            <person name="Damon W."/>
            <person name="Desjardin D."/>
            <person name="Finy P."/>
            <person name="Geml J."/>
            <person name="Haridas S."/>
            <person name="Hughes K."/>
            <person name="Justo A."/>
            <person name="Karasinski D."/>
            <person name="Kautmanova I."/>
            <person name="Kiss B."/>
            <person name="Kocsube S."/>
            <person name="Kotiranta H."/>
            <person name="LaButti K.M."/>
            <person name="Lechner B.E."/>
            <person name="Liimatainen K."/>
            <person name="Lipzen A."/>
            <person name="Lukacs Z."/>
            <person name="Mihaltcheva S."/>
            <person name="Morgado L.N."/>
            <person name="Niskanen T."/>
            <person name="Noordeloos M.E."/>
            <person name="Ohm R.A."/>
            <person name="Ortiz-Santana B."/>
            <person name="Ovrebo C."/>
            <person name="Racz N."/>
            <person name="Riley R."/>
            <person name="Savchenko A."/>
            <person name="Shiryaev A."/>
            <person name="Soop K."/>
            <person name="Spirin V."/>
            <person name="Szebenyi C."/>
            <person name="Tomsovsky M."/>
            <person name="Tulloss R.E."/>
            <person name="Uehling J."/>
            <person name="Grigoriev I.V."/>
            <person name="Vagvolgyi C."/>
            <person name="Papp T."/>
            <person name="Martin F.M."/>
            <person name="Miettinen O."/>
            <person name="Hibbett D.S."/>
            <person name="Nagy L.G."/>
        </authorList>
    </citation>
    <scope>NUCLEOTIDE SEQUENCE [LARGE SCALE GENOMIC DNA]</scope>
    <source>
        <strain evidence="3 4">OMC1185</strain>
    </source>
</reference>
<evidence type="ECO:0000313" key="3">
    <source>
        <dbReference type="EMBL" id="TFK48601.1"/>
    </source>
</evidence>
<feature type="region of interest" description="Disordered" evidence="2">
    <location>
        <begin position="261"/>
        <end position="318"/>
    </location>
</feature>
<dbReference type="AlphaFoldDB" id="A0A5C3N4B4"/>
<name>A0A5C3N4B4_9AGAM</name>
<organism evidence="3 4">
    <name type="scientific">Heliocybe sulcata</name>
    <dbReference type="NCBI Taxonomy" id="5364"/>
    <lineage>
        <taxon>Eukaryota</taxon>
        <taxon>Fungi</taxon>
        <taxon>Dikarya</taxon>
        <taxon>Basidiomycota</taxon>
        <taxon>Agaricomycotina</taxon>
        <taxon>Agaricomycetes</taxon>
        <taxon>Gloeophyllales</taxon>
        <taxon>Gloeophyllaceae</taxon>
        <taxon>Heliocybe</taxon>
    </lineage>
</organism>
<dbReference type="Proteomes" id="UP000305948">
    <property type="component" value="Unassembled WGS sequence"/>
</dbReference>
<feature type="compositionally biased region" description="Basic and acidic residues" evidence="2">
    <location>
        <begin position="301"/>
        <end position="318"/>
    </location>
</feature>
<evidence type="ECO:0000313" key="4">
    <source>
        <dbReference type="Proteomes" id="UP000305948"/>
    </source>
</evidence>
<feature type="coiled-coil region" evidence="1">
    <location>
        <begin position="144"/>
        <end position="178"/>
    </location>
</feature>